<evidence type="ECO:0000256" key="7">
    <source>
        <dbReference type="ARBA" id="ARBA00022798"/>
    </source>
</evidence>
<reference evidence="13 14" key="1">
    <citation type="submission" date="2021-11" db="EMBL/GenBank/DDBJ databases">
        <title>Draft genome sequence of Actinomycetospora sp. SF1 isolated from the rhizosphere soil.</title>
        <authorList>
            <person name="Duangmal K."/>
            <person name="Chantavorakit T."/>
        </authorList>
    </citation>
    <scope>NUCLEOTIDE SEQUENCE [LARGE SCALE GENOMIC DNA]</scope>
    <source>
        <strain evidence="13 14">TBRC 5722</strain>
    </source>
</reference>
<dbReference type="Pfam" id="PF06974">
    <property type="entry name" value="WS_DGAT_C"/>
    <property type="match status" value="1"/>
</dbReference>
<evidence type="ECO:0000256" key="4">
    <source>
        <dbReference type="ARBA" id="ARBA00013244"/>
    </source>
</evidence>
<name>A0ABS8PBS5_9PSEU</name>
<feature type="domain" description="O-acyltransferase WSD1 C-terminal" evidence="12">
    <location>
        <begin position="341"/>
        <end position="469"/>
    </location>
</feature>
<dbReference type="EC" id="2.3.1.20" evidence="4"/>
<comment type="pathway">
    <text evidence="1">Glycerolipid metabolism; triacylglycerol biosynthesis.</text>
</comment>
<keyword evidence="5" id="KW-0444">Lipid biosynthesis</keyword>
<protein>
    <recommendedName>
        <fullName evidence="4">diacylglycerol O-acyltransferase</fullName>
        <ecNumber evidence="4">2.3.1.20</ecNumber>
    </recommendedName>
</protein>
<keyword evidence="6" id="KW-0808">Transferase</keyword>
<evidence type="ECO:0000256" key="5">
    <source>
        <dbReference type="ARBA" id="ARBA00022516"/>
    </source>
</evidence>
<keyword evidence="14" id="KW-1185">Reference proteome</keyword>
<dbReference type="InterPro" id="IPR004255">
    <property type="entry name" value="O-acyltransferase_WSD1_N"/>
</dbReference>
<evidence type="ECO:0000256" key="1">
    <source>
        <dbReference type="ARBA" id="ARBA00004771"/>
    </source>
</evidence>
<keyword evidence="8" id="KW-0443">Lipid metabolism</keyword>
<comment type="caution">
    <text evidence="13">The sequence shown here is derived from an EMBL/GenBank/DDBJ whole genome shotgun (WGS) entry which is preliminary data.</text>
</comment>
<dbReference type="EMBL" id="JAJNDB010000004">
    <property type="protein sequence ID" value="MCD2195749.1"/>
    <property type="molecule type" value="Genomic_DNA"/>
</dbReference>
<evidence type="ECO:0000313" key="13">
    <source>
        <dbReference type="EMBL" id="MCD2195749.1"/>
    </source>
</evidence>
<dbReference type="PANTHER" id="PTHR31650">
    <property type="entry name" value="O-ACYLTRANSFERASE (WSD1-LIKE) FAMILY PROTEIN"/>
    <property type="match status" value="1"/>
</dbReference>
<sequence length="475" mass="50408">MRERETTVEQQGGPVGVPSEMNALEAMMWRAEVDPRLRSTVTIVDVLDSVPDWDRLVDAHEWATHLIPRLRERVLEPYWGWGPPEWVPDPHFALGFHVRRQHLPEGAGMRELLDHAALLAMSPVDRERAPWEAVLVTGLDGGRAAYVLKVHHSLADGVGLMQILGLLHSPVREHVADKPDYPVLPPEAPSRLGLTTRRLGGLVRALPSTALGAAMSGAGLAGRLVTRPVSTVTDTAAFVASAARAAIPPAVRGSELLRGRSLNRRFEALDVDFAALRAAGRAAGGSVNDAYLAAVLGGLARYHRRSGEVPASVPLGMPVNTRDDADPLGGNHWAGKRFAAPLDELDPAARIREIRAIVQAVTGERVNDALGLIAPVLASLPAPLLAQVQGGATMAIDVQVSNVPGMRGPVYLAGAEIVRSYPFAPLPGAAAMIALTSHAGTCCVAVNLDPAAITDPDSFRTDLEAGFAEVLALGE</sequence>
<comment type="pathway">
    <text evidence="2">Lipid metabolism.</text>
</comment>
<dbReference type="RefSeq" id="WP_230737128.1">
    <property type="nucleotide sequence ID" value="NZ_JAJNDB010000004.1"/>
</dbReference>
<comment type="catalytic activity">
    <reaction evidence="10">
        <text>an acyl-CoA + a 1,2-diacyl-sn-glycerol = a triacyl-sn-glycerol + CoA</text>
        <dbReference type="Rhea" id="RHEA:10868"/>
        <dbReference type="ChEBI" id="CHEBI:17815"/>
        <dbReference type="ChEBI" id="CHEBI:57287"/>
        <dbReference type="ChEBI" id="CHEBI:58342"/>
        <dbReference type="ChEBI" id="CHEBI:64615"/>
        <dbReference type="EC" id="2.3.1.20"/>
    </reaction>
</comment>
<evidence type="ECO:0000256" key="8">
    <source>
        <dbReference type="ARBA" id="ARBA00023098"/>
    </source>
</evidence>
<proteinExistence type="inferred from homology"/>
<accession>A0ABS8PBS5</accession>
<evidence type="ECO:0000259" key="12">
    <source>
        <dbReference type="Pfam" id="PF06974"/>
    </source>
</evidence>
<keyword evidence="9" id="KW-0012">Acyltransferase</keyword>
<feature type="domain" description="O-acyltransferase WSD1-like N-terminal" evidence="11">
    <location>
        <begin position="22"/>
        <end position="291"/>
    </location>
</feature>
<organism evidence="13 14">
    <name type="scientific">Actinomycetospora endophytica</name>
    <dbReference type="NCBI Taxonomy" id="2291215"/>
    <lineage>
        <taxon>Bacteria</taxon>
        <taxon>Bacillati</taxon>
        <taxon>Actinomycetota</taxon>
        <taxon>Actinomycetes</taxon>
        <taxon>Pseudonocardiales</taxon>
        <taxon>Pseudonocardiaceae</taxon>
        <taxon>Actinomycetospora</taxon>
    </lineage>
</organism>
<gene>
    <name evidence="13" type="ORF">LQ327_20465</name>
</gene>
<evidence type="ECO:0000256" key="2">
    <source>
        <dbReference type="ARBA" id="ARBA00005189"/>
    </source>
</evidence>
<evidence type="ECO:0000256" key="6">
    <source>
        <dbReference type="ARBA" id="ARBA00022679"/>
    </source>
</evidence>
<dbReference type="SUPFAM" id="SSF52777">
    <property type="entry name" value="CoA-dependent acyltransferases"/>
    <property type="match status" value="1"/>
</dbReference>
<evidence type="ECO:0000256" key="3">
    <source>
        <dbReference type="ARBA" id="ARBA00009587"/>
    </source>
</evidence>
<evidence type="ECO:0000313" key="14">
    <source>
        <dbReference type="Proteomes" id="UP001199469"/>
    </source>
</evidence>
<dbReference type="Pfam" id="PF03007">
    <property type="entry name" value="WS_DGAT_cat"/>
    <property type="match status" value="1"/>
</dbReference>
<dbReference type="PANTHER" id="PTHR31650:SF1">
    <property type="entry name" value="WAX ESTER SYNTHASE_DIACYLGLYCEROL ACYLTRANSFERASE 4-RELATED"/>
    <property type="match status" value="1"/>
</dbReference>
<evidence type="ECO:0000256" key="9">
    <source>
        <dbReference type="ARBA" id="ARBA00023315"/>
    </source>
</evidence>
<evidence type="ECO:0000256" key="10">
    <source>
        <dbReference type="ARBA" id="ARBA00048109"/>
    </source>
</evidence>
<keyword evidence="7" id="KW-0319">Glycerol metabolism</keyword>
<dbReference type="InterPro" id="IPR045034">
    <property type="entry name" value="O-acyltransferase_WSD1-like"/>
</dbReference>
<dbReference type="InterPro" id="IPR009721">
    <property type="entry name" value="O-acyltransferase_WSD1_C"/>
</dbReference>
<dbReference type="Proteomes" id="UP001199469">
    <property type="component" value="Unassembled WGS sequence"/>
</dbReference>
<evidence type="ECO:0000259" key="11">
    <source>
        <dbReference type="Pfam" id="PF03007"/>
    </source>
</evidence>
<comment type="similarity">
    <text evidence="3">Belongs to the long-chain O-acyltransferase family.</text>
</comment>